<dbReference type="EMBL" id="WTXG01000025">
    <property type="protein sequence ID" value="KAI0298972.1"/>
    <property type="molecule type" value="Genomic_DNA"/>
</dbReference>
<comment type="caution">
    <text evidence="1">The sequence shown here is derived from an EMBL/GenBank/DDBJ whole genome shotgun (WGS) entry which is preliminary data.</text>
</comment>
<reference evidence="1" key="1">
    <citation type="journal article" date="2022" name="New Phytol.">
        <title>Evolutionary transition to the ectomycorrhizal habit in the genomes of a hyperdiverse lineage of mushroom-forming fungi.</title>
        <authorList>
            <person name="Looney B."/>
            <person name="Miyauchi S."/>
            <person name="Morin E."/>
            <person name="Drula E."/>
            <person name="Courty P.E."/>
            <person name="Kohler A."/>
            <person name="Kuo A."/>
            <person name="LaButti K."/>
            <person name="Pangilinan J."/>
            <person name="Lipzen A."/>
            <person name="Riley R."/>
            <person name="Andreopoulos W."/>
            <person name="He G."/>
            <person name="Johnson J."/>
            <person name="Nolan M."/>
            <person name="Tritt A."/>
            <person name="Barry K.W."/>
            <person name="Grigoriev I.V."/>
            <person name="Nagy L.G."/>
            <person name="Hibbett D."/>
            <person name="Henrissat B."/>
            <person name="Matheny P.B."/>
            <person name="Labbe J."/>
            <person name="Martin F.M."/>
        </authorList>
    </citation>
    <scope>NUCLEOTIDE SEQUENCE</scope>
    <source>
        <strain evidence="1">BPL690</strain>
    </source>
</reference>
<accession>A0AAD4M2H3</accession>
<sequence>MSDSYSPALARNQNQLSEQLQVLELLRKRRGVNSSHSHSDRSLECLAEQGSRRGRLAVQDNETLMLQLIALSLLGQTRGDTVAVALDKRNPSNFTFVLATNRRHTPLDEDRARRFFEVAASADSERVLLQFTLESSSRKVNRRLAKLKKSIAQFLPAIKRLIQGYRWPGNDLRRRARGLLPMMRAKFGEIPLPKLYVKILNALTIAVTPNRPLLDSPSNDDYDRFLNILNMSAFILSTHFISSMAQNSRYSEPMAILERRLYRVAQYLMGATSLIEMRRTFPRKGFTFPYVWAAVGGEPHSVEDIFLLRTPLEVAREVDARWTESELRTKLTNLGQWVPFSSPRIHAELRLIVSCNRAFLDPSFDAYDPRKPAAVRIASSHDVCTLCALWVTVYNRHFGTRYKVFPMGGSGKMDQNWAFPLSLRERPDRDVCEFVCSLLENELSLLQDTSRAPWKVLLHSIGPWVCLPVQDESMVSQRGSTTNSTQTYVRLLASPSGVIAAHAFGL</sequence>
<evidence type="ECO:0000313" key="2">
    <source>
        <dbReference type="Proteomes" id="UP001203297"/>
    </source>
</evidence>
<protein>
    <submittedName>
        <fullName evidence="1">Uncharacterized protein</fullName>
    </submittedName>
</protein>
<dbReference type="Proteomes" id="UP001203297">
    <property type="component" value="Unassembled WGS sequence"/>
</dbReference>
<keyword evidence="2" id="KW-1185">Reference proteome</keyword>
<name>A0AAD4M2H3_9AGAM</name>
<proteinExistence type="predicted"/>
<dbReference type="AlphaFoldDB" id="A0AAD4M2H3"/>
<evidence type="ECO:0000313" key="1">
    <source>
        <dbReference type="EMBL" id="KAI0298972.1"/>
    </source>
</evidence>
<gene>
    <name evidence="1" type="ORF">B0F90DRAFT_649157</name>
</gene>
<organism evidence="1 2">
    <name type="scientific">Multifurca ochricompacta</name>
    <dbReference type="NCBI Taxonomy" id="376703"/>
    <lineage>
        <taxon>Eukaryota</taxon>
        <taxon>Fungi</taxon>
        <taxon>Dikarya</taxon>
        <taxon>Basidiomycota</taxon>
        <taxon>Agaricomycotina</taxon>
        <taxon>Agaricomycetes</taxon>
        <taxon>Russulales</taxon>
        <taxon>Russulaceae</taxon>
        <taxon>Multifurca</taxon>
    </lineage>
</organism>